<dbReference type="PANTHER" id="PTHR30576">
    <property type="entry name" value="COLANIC BIOSYNTHESIS UDP-GLUCOSE LIPID CARRIER TRANSFERASE"/>
    <property type="match status" value="1"/>
</dbReference>
<name>A0ABT5J6I5_RHOTP</name>
<dbReference type="RefSeq" id="WP_272776163.1">
    <property type="nucleotide sequence ID" value="NZ_JAQQLI010000006.1"/>
</dbReference>
<reference evidence="11" key="1">
    <citation type="journal article" date="2023" name="Microbiol Resour">
        <title>Genome Sequences of Rhodoplanes serenus and Two Thermotolerant Strains, Rhodoplanes tepidamans and 'Rhodoplanes cryptolactis,' Further Refine the Genus.</title>
        <authorList>
            <person name="Rayyan A.A."/>
            <person name="Kyndt J.A."/>
        </authorList>
    </citation>
    <scope>NUCLEOTIDE SEQUENCE</scope>
    <source>
        <strain evidence="11">DSM 9987</strain>
    </source>
</reference>
<organism evidence="11 12">
    <name type="scientific">Rhodoplanes tepidamans</name>
    <name type="common">Rhodoplanes cryptolactis</name>
    <dbReference type="NCBI Taxonomy" id="200616"/>
    <lineage>
        <taxon>Bacteria</taxon>
        <taxon>Pseudomonadati</taxon>
        <taxon>Pseudomonadota</taxon>
        <taxon>Alphaproteobacteria</taxon>
        <taxon>Hyphomicrobiales</taxon>
        <taxon>Nitrobacteraceae</taxon>
        <taxon>Rhodoplanes</taxon>
    </lineage>
</organism>
<evidence type="ECO:0000256" key="3">
    <source>
        <dbReference type="ARBA" id="ARBA00022475"/>
    </source>
</evidence>
<dbReference type="Proteomes" id="UP001165652">
    <property type="component" value="Unassembled WGS sequence"/>
</dbReference>
<evidence type="ECO:0000256" key="4">
    <source>
        <dbReference type="ARBA" id="ARBA00022679"/>
    </source>
</evidence>
<keyword evidence="6 9" id="KW-1133">Transmembrane helix</keyword>
<dbReference type="InterPro" id="IPR003362">
    <property type="entry name" value="Bact_transf"/>
</dbReference>
<keyword evidence="8" id="KW-0270">Exopolysaccharide synthesis</keyword>
<keyword evidence="12" id="KW-1185">Reference proteome</keyword>
<evidence type="ECO:0000256" key="1">
    <source>
        <dbReference type="ARBA" id="ARBA00004236"/>
    </source>
</evidence>
<reference evidence="11" key="2">
    <citation type="submission" date="2023-02" db="EMBL/GenBank/DDBJ databases">
        <authorList>
            <person name="Rayyan A."/>
            <person name="Meyer T."/>
            <person name="Kyndt J.A."/>
        </authorList>
    </citation>
    <scope>NUCLEOTIDE SEQUENCE</scope>
    <source>
        <strain evidence="11">DSM 9987</strain>
    </source>
</reference>
<keyword evidence="7 9" id="KW-0472">Membrane</keyword>
<evidence type="ECO:0000313" key="11">
    <source>
        <dbReference type="EMBL" id="MDC7785245.1"/>
    </source>
</evidence>
<evidence type="ECO:0000256" key="9">
    <source>
        <dbReference type="SAM" id="Phobius"/>
    </source>
</evidence>
<keyword evidence="4 11" id="KW-0808">Transferase</keyword>
<evidence type="ECO:0000256" key="7">
    <source>
        <dbReference type="ARBA" id="ARBA00023136"/>
    </source>
</evidence>
<keyword evidence="5 9" id="KW-0812">Transmembrane</keyword>
<dbReference type="Pfam" id="PF02397">
    <property type="entry name" value="Bac_transf"/>
    <property type="match status" value="1"/>
</dbReference>
<evidence type="ECO:0000256" key="8">
    <source>
        <dbReference type="ARBA" id="ARBA00023169"/>
    </source>
</evidence>
<dbReference type="EMBL" id="JAQQLI010000006">
    <property type="protein sequence ID" value="MDC7785245.1"/>
    <property type="molecule type" value="Genomic_DNA"/>
</dbReference>
<evidence type="ECO:0000256" key="5">
    <source>
        <dbReference type="ARBA" id="ARBA00022692"/>
    </source>
</evidence>
<evidence type="ECO:0000256" key="2">
    <source>
        <dbReference type="ARBA" id="ARBA00006464"/>
    </source>
</evidence>
<comment type="subcellular location">
    <subcellularLocation>
        <location evidence="1">Cell membrane</location>
    </subcellularLocation>
</comment>
<dbReference type="PANTHER" id="PTHR30576:SF4">
    <property type="entry name" value="UNDECAPRENYL-PHOSPHATE GALACTOSE PHOSPHOTRANSFERASE"/>
    <property type="match status" value="1"/>
</dbReference>
<evidence type="ECO:0000313" key="12">
    <source>
        <dbReference type="Proteomes" id="UP001165652"/>
    </source>
</evidence>
<comment type="caution">
    <text evidence="11">The sequence shown here is derived from an EMBL/GenBank/DDBJ whole genome shotgun (WGS) entry which is preliminary data.</text>
</comment>
<feature type="transmembrane region" description="Helical" evidence="9">
    <location>
        <begin position="27"/>
        <end position="48"/>
    </location>
</feature>
<comment type="similarity">
    <text evidence="2">Belongs to the bacterial sugar transferase family.</text>
</comment>
<gene>
    <name evidence="11" type="ORF">PQJ73_06075</name>
</gene>
<proteinExistence type="inferred from homology"/>
<accession>A0ABT5J6I5</accession>
<feature type="domain" description="Bacterial sugar transferase" evidence="10">
    <location>
        <begin position="22"/>
        <end position="213"/>
    </location>
</feature>
<evidence type="ECO:0000259" key="10">
    <source>
        <dbReference type="Pfam" id="PF02397"/>
    </source>
</evidence>
<evidence type="ECO:0000256" key="6">
    <source>
        <dbReference type="ARBA" id="ARBA00022989"/>
    </source>
</evidence>
<dbReference type="GO" id="GO:0016740">
    <property type="term" value="F:transferase activity"/>
    <property type="evidence" value="ECO:0007669"/>
    <property type="project" value="UniProtKB-KW"/>
</dbReference>
<keyword evidence="3" id="KW-1003">Cell membrane</keyword>
<sequence>MNRSETPTRYLETSCQLGGISKRSLDIAISIGGLLFLAPLFLLTAILVKWADGGPVFFAHQRLGYGGRPFRCWKFRTMVPNGDEVLRAHLSKCPEAAREWSETRKIKNDPRVTAIGAVLRQLSIDELPQLINVLRGEMSIVGPRPIVGSEVSMYGQTAGLYFQTRPGLTGAWQISGRNDVSYQQRVELDRHYIENWSFTLDLLIIVKTIPVVLLAKGSY</sequence>
<protein>
    <submittedName>
        <fullName evidence="11">Sugar transferase</fullName>
    </submittedName>
</protein>